<proteinExistence type="predicted"/>
<keyword evidence="2" id="KW-1185">Reference proteome</keyword>
<gene>
    <name evidence="1" type="ORF">P691DRAFT_59652</name>
</gene>
<evidence type="ECO:0000313" key="2">
    <source>
        <dbReference type="Proteomes" id="UP000807342"/>
    </source>
</evidence>
<organism evidence="1 2">
    <name type="scientific">Macrolepiota fuliginosa MF-IS2</name>
    <dbReference type="NCBI Taxonomy" id="1400762"/>
    <lineage>
        <taxon>Eukaryota</taxon>
        <taxon>Fungi</taxon>
        <taxon>Dikarya</taxon>
        <taxon>Basidiomycota</taxon>
        <taxon>Agaricomycotina</taxon>
        <taxon>Agaricomycetes</taxon>
        <taxon>Agaricomycetidae</taxon>
        <taxon>Agaricales</taxon>
        <taxon>Agaricineae</taxon>
        <taxon>Agaricaceae</taxon>
        <taxon>Macrolepiota</taxon>
    </lineage>
</organism>
<dbReference type="AlphaFoldDB" id="A0A9P6C1W0"/>
<evidence type="ECO:0008006" key="3">
    <source>
        <dbReference type="Google" id="ProtNLM"/>
    </source>
</evidence>
<dbReference type="EMBL" id="MU151169">
    <property type="protein sequence ID" value="KAF9448207.1"/>
    <property type="molecule type" value="Genomic_DNA"/>
</dbReference>
<name>A0A9P6C1W0_9AGAR</name>
<accession>A0A9P6C1W0</accession>
<protein>
    <recommendedName>
        <fullName evidence="3">F-box domain-containing protein</fullName>
    </recommendedName>
</protein>
<comment type="caution">
    <text evidence="1">The sequence shown here is derived from an EMBL/GenBank/DDBJ whole genome shotgun (WGS) entry which is preliminary data.</text>
</comment>
<evidence type="ECO:0000313" key="1">
    <source>
        <dbReference type="EMBL" id="KAF9448207.1"/>
    </source>
</evidence>
<reference evidence="1" key="1">
    <citation type="submission" date="2020-11" db="EMBL/GenBank/DDBJ databases">
        <authorList>
            <consortium name="DOE Joint Genome Institute"/>
            <person name="Ahrendt S."/>
            <person name="Riley R."/>
            <person name="Andreopoulos W."/>
            <person name="Labutti K."/>
            <person name="Pangilinan J."/>
            <person name="Ruiz-Duenas F.J."/>
            <person name="Barrasa J.M."/>
            <person name="Sanchez-Garcia M."/>
            <person name="Camarero S."/>
            <person name="Miyauchi S."/>
            <person name="Serrano A."/>
            <person name="Linde D."/>
            <person name="Babiker R."/>
            <person name="Drula E."/>
            <person name="Ayuso-Fernandez I."/>
            <person name="Pacheco R."/>
            <person name="Padilla G."/>
            <person name="Ferreira P."/>
            <person name="Barriuso J."/>
            <person name="Kellner H."/>
            <person name="Castanera R."/>
            <person name="Alfaro M."/>
            <person name="Ramirez L."/>
            <person name="Pisabarro A.G."/>
            <person name="Kuo A."/>
            <person name="Tritt A."/>
            <person name="Lipzen A."/>
            <person name="He G."/>
            <person name="Yan M."/>
            <person name="Ng V."/>
            <person name="Cullen D."/>
            <person name="Martin F."/>
            <person name="Rosso M.-N."/>
            <person name="Henrissat B."/>
            <person name="Hibbett D."/>
            <person name="Martinez A.T."/>
            <person name="Grigoriev I.V."/>
        </authorList>
    </citation>
    <scope>NUCLEOTIDE SEQUENCE</scope>
    <source>
        <strain evidence="1">MF-IS2</strain>
    </source>
</reference>
<dbReference type="OrthoDB" id="2884925at2759"/>
<dbReference type="Proteomes" id="UP000807342">
    <property type="component" value="Unassembled WGS sequence"/>
</dbReference>
<sequence>MAVSPGPQQQGSDCCVNKSVIQHDDLPAFRLPNELLCQIFSMGTLPPDAATYPALVKKFCNTKRYLAQVCHHWRWVALECPDMWCNVVDLTTGRFWLKRVLKRSRDRSIIVYVLPGTKMEHIALIQPLHALRVRGLYADLRDPDLARHVLGNVHKFEGLKELNLVTKSLPQSFDTAEAPWSRSRPSKRFPLTLRRLYLDGPSIPLPPYRMESLSCLYIGGGYWGIRNTANQWLEKIRYLPGLQDLSLIDCIKKDDAICSSGADYFTSIHNQSSVISLPRLRELQLRGDHTSCGTFFRRLIIPQSCTLRVYTRDADHGPALDALISFLYSGDKSTSPTYPLGKLSLYIEVFARYTHLQIRRNGVVKQDIQIVCLEPKIDDMVSIVQRVFDATYNKFQAYGHFVAATVYISDYLPTCPERCARFVPFLRTLLIPGRIQDLRLSGTVTAYQFFNSVLKFEKNTSRGASITGLTEKATFPSHISLLQVHLDAWIQGCLIALIKQYPRMKMVQLIRCTSPFSELMTCQLGSGVGAQVIVG</sequence>